<sequence length="51" mass="5786">MKSSQCTSGNQFYHKIQAVAWEAMIVIHSVAYVFHWDFSLKSLGDLINIGI</sequence>
<protein>
    <submittedName>
        <fullName evidence="2">Uncharacterized protein</fullName>
    </submittedName>
</protein>
<dbReference type="AlphaFoldDB" id="A0A0C9WXR4"/>
<feature type="transmembrane region" description="Helical" evidence="1">
    <location>
        <begin position="12"/>
        <end position="34"/>
    </location>
</feature>
<keyword evidence="1" id="KW-0812">Transmembrane</keyword>
<accession>A0A0C9WXR4</accession>
<gene>
    <name evidence="2" type="ORF">K443DRAFT_15422</name>
</gene>
<keyword evidence="1" id="KW-1133">Transmembrane helix</keyword>
<dbReference type="Proteomes" id="UP000054477">
    <property type="component" value="Unassembled WGS sequence"/>
</dbReference>
<dbReference type="HOGENOM" id="CLU_3106776_0_0_1"/>
<keyword evidence="1" id="KW-0472">Membrane</keyword>
<reference evidence="3" key="2">
    <citation type="submission" date="2015-01" db="EMBL/GenBank/DDBJ databases">
        <title>Evolutionary Origins and Diversification of the Mycorrhizal Mutualists.</title>
        <authorList>
            <consortium name="DOE Joint Genome Institute"/>
            <consortium name="Mycorrhizal Genomics Consortium"/>
            <person name="Kohler A."/>
            <person name="Kuo A."/>
            <person name="Nagy L.G."/>
            <person name="Floudas D."/>
            <person name="Copeland A."/>
            <person name="Barry K.W."/>
            <person name="Cichocki N."/>
            <person name="Veneault-Fourrey C."/>
            <person name="LaButti K."/>
            <person name="Lindquist E.A."/>
            <person name="Lipzen A."/>
            <person name="Lundell T."/>
            <person name="Morin E."/>
            <person name="Murat C."/>
            <person name="Riley R."/>
            <person name="Ohm R."/>
            <person name="Sun H."/>
            <person name="Tunlid A."/>
            <person name="Henrissat B."/>
            <person name="Grigoriev I.V."/>
            <person name="Hibbett D.S."/>
            <person name="Martin F."/>
        </authorList>
    </citation>
    <scope>NUCLEOTIDE SEQUENCE [LARGE SCALE GENOMIC DNA]</scope>
    <source>
        <strain evidence="3">LaAM-08-1</strain>
    </source>
</reference>
<evidence type="ECO:0000313" key="2">
    <source>
        <dbReference type="EMBL" id="KIJ90206.1"/>
    </source>
</evidence>
<reference evidence="2 3" key="1">
    <citation type="submission" date="2014-04" db="EMBL/GenBank/DDBJ databases">
        <authorList>
            <consortium name="DOE Joint Genome Institute"/>
            <person name="Kuo A."/>
            <person name="Kohler A."/>
            <person name="Nagy L.G."/>
            <person name="Floudas D."/>
            <person name="Copeland A."/>
            <person name="Barry K.W."/>
            <person name="Cichocki N."/>
            <person name="Veneault-Fourrey C."/>
            <person name="LaButti K."/>
            <person name="Lindquist E.A."/>
            <person name="Lipzen A."/>
            <person name="Lundell T."/>
            <person name="Morin E."/>
            <person name="Murat C."/>
            <person name="Sun H."/>
            <person name="Tunlid A."/>
            <person name="Henrissat B."/>
            <person name="Grigoriev I.V."/>
            <person name="Hibbett D.S."/>
            <person name="Martin F."/>
            <person name="Nordberg H.P."/>
            <person name="Cantor M.N."/>
            <person name="Hua S.X."/>
        </authorList>
    </citation>
    <scope>NUCLEOTIDE SEQUENCE [LARGE SCALE GENOMIC DNA]</scope>
    <source>
        <strain evidence="2 3">LaAM-08-1</strain>
    </source>
</reference>
<evidence type="ECO:0000256" key="1">
    <source>
        <dbReference type="SAM" id="Phobius"/>
    </source>
</evidence>
<name>A0A0C9WXR4_9AGAR</name>
<proteinExistence type="predicted"/>
<organism evidence="2 3">
    <name type="scientific">Laccaria amethystina LaAM-08-1</name>
    <dbReference type="NCBI Taxonomy" id="1095629"/>
    <lineage>
        <taxon>Eukaryota</taxon>
        <taxon>Fungi</taxon>
        <taxon>Dikarya</taxon>
        <taxon>Basidiomycota</taxon>
        <taxon>Agaricomycotina</taxon>
        <taxon>Agaricomycetes</taxon>
        <taxon>Agaricomycetidae</taxon>
        <taxon>Agaricales</taxon>
        <taxon>Agaricineae</taxon>
        <taxon>Hydnangiaceae</taxon>
        <taxon>Laccaria</taxon>
    </lineage>
</organism>
<evidence type="ECO:0000313" key="3">
    <source>
        <dbReference type="Proteomes" id="UP000054477"/>
    </source>
</evidence>
<dbReference type="EMBL" id="KN839249">
    <property type="protein sequence ID" value="KIJ90206.1"/>
    <property type="molecule type" value="Genomic_DNA"/>
</dbReference>
<keyword evidence="3" id="KW-1185">Reference proteome</keyword>